<name>A0AAD9PUI7_ACRCE</name>
<sequence>MDVERNPGLISSEESYDLRKQTQTNTSVYGRNYLLGLRKNAGKSSSTVFETFKKLRLLRFRGCRGGSRKDFQQVEERAVQDISIVIGRGVESGTVIPWLRVEKRRNPCNLVNVPKQVVSREHTSASSSQLAVPKLWLTNICSLGKTKSRVRAVVALEADLRNDDIDACVVSETHLKNDVPDTVEDIELNWSAWDLRNKGGIAVYIRNNPSVIDVYRSNLYEFICLTVSLPSVNCILLSGLYHPPKTTYQESDLMDYLVNFFDTMLDKHPNISIVCGGDLNRLDITRLKRITAGKKLRPIRQKVQFRDCRERRKQALYLALASECWDEVLEADNIEKAVNILESKILSSVNRCMPLRTATLSTRDPRWMTPLVKFMLRDKSRISVLRTDQHQELSRRVSEVICENRRMLLEGRTGSRKWWKNVDLISQRRQSTNVSLDRETAQDLNEFFGELCTDSDYVEPALVEIGPEVVAPEISERYVWKTLSSLKKTATGPDQIPYWIMEKNDDVPVARGDFRGINVTPVIARALEKAVYKIHAQRPVEEQLLDSQFAYREGGSCTNALLLIQNKICKFLDDPKCKAVRMFAMDFSKAFDSVSHQILAEKLKSLPLNPYIINWWLGFLRDRKQRVIFGSSVCNWKTANKGTTQGSVSGPYLFNIILNDLEIKLGNETLSFKYADDCTFIAPVYHDIDHSTDLINQFVRWAGQNRMNTNPTKCKELVMYKRGYTAEAYSSILGIPQTSEVTILGLTFQPNCNISTHLKEKLCKVNKCFCVIRCLRKEGCSQVEVDHLFSSIVLPNITYALSVYGASESELTIAQQFLDRCFKRRYTSKKLEIGELLKVQDHRICRKVSSIPNHPLRANFPETKTTRYNLRNKSPAMPAINTDRFRNTFFNRIVFKYNVAL</sequence>
<dbReference type="PANTHER" id="PTHR47510:SF3">
    <property type="entry name" value="ENDO_EXONUCLEASE_PHOSPHATASE DOMAIN-CONTAINING PROTEIN"/>
    <property type="match status" value="1"/>
</dbReference>
<dbReference type="InterPro" id="IPR043502">
    <property type="entry name" value="DNA/RNA_pol_sf"/>
</dbReference>
<dbReference type="PANTHER" id="PTHR47510">
    <property type="entry name" value="REVERSE TRANSCRIPTASE DOMAIN-CONTAINING PROTEIN"/>
    <property type="match status" value="1"/>
</dbReference>
<dbReference type="InterPro" id="IPR036691">
    <property type="entry name" value="Endo/exonu/phosph_ase_sf"/>
</dbReference>
<dbReference type="AlphaFoldDB" id="A0AAD9PUI7"/>
<keyword evidence="2" id="KW-0548">Nucleotidyltransferase</keyword>
<reference evidence="2" key="2">
    <citation type="journal article" date="2023" name="Science">
        <title>Genomic signatures of disease resistance in endangered staghorn corals.</title>
        <authorList>
            <person name="Vollmer S.V."/>
            <person name="Selwyn J.D."/>
            <person name="Despard B.A."/>
            <person name="Roesel C.L."/>
        </authorList>
    </citation>
    <scope>NUCLEOTIDE SEQUENCE</scope>
    <source>
        <strain evidence="2">K2</strain>
    </source>
</reference>
<evidence type="ECO:0000259" key="1">
    <source>
        <dbReference type="PROSITE" id="PS50878"/>
    </source>
</evidence>
<keyword evidence="2" id="KW-0808">Transferase</keyword>
<gene>
    <name evidence="2" type="ORF">P5673_030166</name>
</gene>
<dbReference type="EMBL" id="JARQWQ010000127">
    <property type="protein sequence ID" value="KAK2549342.1"/>
    <property type="molecule type" value="Genomic_DNA"/>
</dbReference>
<organism evidence="2 3">
    <name type="scientific">Acropora cervicornis</name>
    <name type="common">Staghorn coral</name>
    <dbReference type="NCBI Taxonomy" id="6130"/>
    <lineage>
        <taxon>Eukaryota</taxon>
        <taxon>Metazoa</taxon>
        <taxon>Cnidaria</taxon>
        <taxon>Anthozoa</taxon>
        <taxon>Hexacorallia</taxon>
        <taxon>Scleractinia</taxon>
        <taxon>Astrocoeniina</taxon>
        <taxon>Acroporidae</taxon>
        <taxon>Acropora</taxon>
    </lineage>
</organism>
<keyword evidence="3" id="KW-1185">Reference proteome</keyword>
<dbReference type="SUPFAM" id="SSF56219">
    <property type="entry name" value="DNase I-like"/>
    <property type="match status" value="1"/>
</dbReference>
<evidence type="ECO:0000313" key="3">
    <source>
        <dbReference type="Proteomes" id="UP001249851"/>
    </source>
</evidence>
<dbReference type="CDD" id="cd01650">
    <property type="entry name" value="RT_nLTR_like"/>
    <property type="match status" value="1"/>
</dbReference>
<comment type="caution">
    <text evidence="2">The sequence shown here is derived from an EMBL/GenBank/DDBJ whole genome shotgun (WGS) entry which is preliminary data.</text>
</comment>
<evidence type="ECO:0000313" key="2">
    <source>
        <dbReference type="EMBL" id="KAK2549342.1"/>
    </source>
</evidence>
<accession>A0AAD9PUI7</accession>
<protein>
    <submittedName>
        <fullName evidence="2">RNA-directed DNA polymerase from transposon BS</fullName>
    </submittedName>
</protein>
<dbReference type="InterPro" id="IPR000477">
    <property type="entry name" value="RT_dom"/>
</dbReference>
<dbReference type="PROSITE" id="PS50878">
    <property type="entry name" value="RT_POL"/>
    <property type="match status" value="1"/>
</dbReference>
<proteinExistence type="predicted"/>
<dbReference type="Pfam" id="PF00078">
    <property type="entry name" value="RVT_1"/>
    <property type="match status" value="1"/>
</dbReference>
<dbReference type="Proteomes" id="UP001249851">
    <property type="component" value="Unassembled WGS sequence"/>
</dbReference>
<dbReference type="Gene3D" id="3.60.10.10">
    <property type="entry name" value="Endonuclease/exonuclease/phosphatase"/>
    <property type="match status" value="1"/>
</dbReference>
<dbReference type="SUPFAM" id="SSF56672">
    <property type="entry name" value="DNA/RNA polymerases"/>
    <property type="match status" value="1"/>
</dbReference>
<dbReference type="GO" id="GO:0003964">
    <property type="term" value="F:RNA-directed DNA polymerase activity"/>
    <property type="evidence" value="ECO:0007669"/>
    <property type="project" value="UniProtKB-KW"/>
</dbReference>
<feature type="domain" description="Reverse transcriptase" evidence="1">
    <location>
        <begin position="482"/>
        <end position="737"/>
    </location>
</feature>
<keyword evidence="2" id="KW-0695">RNA-directed DNA polymerase</keyword>
<reference evidence="2" key="1">
    <citation type="journal article" date="2023" name="G3 (Bethesda)">
        <title>Whole genome assembly and annotation of the endangered Caribbean coral Acropora cervicornis.</title>
        <authorList>
            <person name="Selwyn J.D."/>
            <person name="Vollmer S.V."/>
        </authorList>
    </citation>
    <scope>NUCLEOTIDE SEQUENCE</scope>
    <source>
        <strain evidence="2">K2</strain>
    </source>
</reference>